<feature type="transmembrane region" description="Helical" evidence="6">
    <location>
        <begin position="13"/>
        <end position="31"/>
    </location>
</feature>
<gene>
    <name evidence="8" type="primary">Tmem136</name>
</gene>
<evidence type="ECO:0000256" key="6">
    <source>
        <dbReference type="SAM" id="Phobius"/>
    </source>
</evidence>
<keyword evidence="2 5" id="KW-0812">Transmembrane</keyword>
<feature type="transmembrane region" description="Helical" evidence="6">
    <location>
        <begin position="181"/>
        <end position="208"/>
    </location>
</feature>
<feature type="transmembrane region" description="Helical" evidence="6">
    <location>
        <begin position="214"/>
        <end position="238"/>
    </location>
</feature>
<feature type="transmembrane region" description="Helical" evidence="6">
    <location>
        <begin position="38"/>
        <end position="60"/>
    </location>
</feature>
<accession>A0A6F9DV82</accession>
<dbReference type="PANTHER" id="PTHR31898:SF1">
    <property type="entry name" value="TLC DOMAIN-CONTAINING PROTEIN 5"/>
    <property type="match status" value="1"/>
</dbReference>
<evidence type="ECO:0000256" key="2">
    <source>
        <dbReference type="ARBA" id="ARBA00022692"/>
    </source>
</evidence>
<evidence type="ECO:0000259" key="7">
    <source>
        <dbReference type="PROSITE" id="PS50922"/>
    </source>
</evidence>
<reference evidence="8" key="1">
    <citation type="submission" date="2020-04" db="EMBL/GenBank/DDBJ databases">
        <authorList>
            <person name="Neveu A P."/>
        </authorList>
    </citation>
    <scope>NUCLEOTIDE SEQUENCE</scope>
    <source>
        <tissue evidence="8">Whole embryo</tissue>
    </source>
</reference>
<dbReference type="PANTHER" id="PTHR31898">
    <property type="entry name" value="TRANSMEMBRANE PROTEIN 136"/>
    <property type="match status" value="1"/>
</dbReference>
<evidence type="ECO:0000256" key="5">
    <source>
        <dbReference type="PROSITE-ProRule" id="PRU00205"/>
    </source>
</evidence>
<keyword evidence="4 5" id="KW-0472">Membrane</keyword>
<sequence>MITEIDTLRFQRIFGWVIVWYTLYRAMKRIFKNKSPEYSCRIITLLHALIITVAACYVTFFNGTNPYKSLGLINTSVQLTIITTSFGYFLYDFTWCLYYKTEGPVMLLHHVISISFMGICLHLGVSGTEVVATIFGSEITSVFLNTTPFSLKRRTCPSKRGHKLRWFLKEHNHYTGKPEGFIVDLIFVLLFLFVRIGVGGHLAIRVWVSQTSPLLVKLGGTLFYGVNCIFLVQIYSFARYRLGAWTNRVEKSTHQNGKSTSLHQEDQRKVRKRNINSFTNHRLDAGDHAFLKHSIELQTS</sequence>
<dbReference type="Pfam" id="PF03798">
    <property type="entry name" value="TRAM_LAG1_CLN8"/>
    <property type="match status" value="1"/>
</dbReference>
<comment type="subcellular location">
    <subcellularLocation>
        <location evidence="1">Membrane</location>
        <topology evidence="1">Multi-pass membrane protein</topology>
    </subcellularLocation>
</comment>
<dbReference type="AlphaFoldDB" id="A0A6F9DV82"/>
<protein>
    <submittedName>
        <fullName evidence="8">Transmembrane protein 136</fullName>
    </submittedName>
</protein>
<evidence type="ECO:0000256" key="3">
    <source>
        <dbReference type="ARBA" id="ARBA00022989"/>
    </source>
</evidence>
<dbReference type="GO" id="GO:0016020">
    <property type="term" value="C:membrane"/>
    <property type="evidence" value="ECO:0007669"/>
    <property type="project" value="UniProtKB-SubCell"/>
</dbReference>
<evidence type="ECO:0000313" key="8">
    <source>
        <dbReference type="EMBL" id="CAB3267039.1"/>
    </source>
</evidence>
<proteinExistence type="evidence at transcript level"/>
<feature type="domain" description="TLC" evidence="7">
    <location>
        <begin position="33"/>
        <end position="243"/>
    </location>
</feature>
<dbReference type="InterPro" id="IPR006634">
    <property type="entry name" value="TLC-dom"/>
</dbReference>
<feature type="transmembrane region" description="Helical" evidence="6">
    <location>
        <begin position="103"/>
        <end position="124"/>
    </location>
</feature>
<organism evidence="8">
    <name type="scientific">Phallusia mammillata</name>
    <dbReference type="NCBI Taxonomy" id="59560"/>
    <lineage>
        <taxon>Eukaryota</taxon>
        <taxon>Metazoa</taxon>
        <taxon>Chordata</taxon>
        <taxon>Tunicata</taxon>
        <taxon>Ascidiacea</taxon>
        <taxon>Phlebobranchia</taxon>
        <taxon>Ascidiidae</taxon>
        <taxon>Phallusia</taxon>
    </lineage>
</organism>
<keyword evidence="3 6" id="KW-1133">Transmembrane helix</keyword>
<evidence type="ECO:0000256" key="1">
    <source>
        <dbReference type="ARBA" id="ARBA00004141"/>
    </source>
</evidence>
<dbReference type="InterPro" id="IPR042512">
    <property type="entry name" value="TLCD5"/>
</dbReference>
<name>A0A6F9DV82_9ASCI</name>
<evidence type="ECO:0000256" key="4">
    <source>
        <dbReference type="ARBA" id="ARBA00023136"/>
    </source>
</evidence>
<dbReference type="PROSITE" id="PS50922">
    <property type="entry name" value="TLC"/>
    <property type="match status" value="1"/>
</dbReference>
<dbReference type="EMBL" id="LR791177">
    <property type="protein sequence ID" value="CAB3267039.1"/>
    <property type="molecule type" value="mRNA"/>
</dbReference>
<dbReference type="SMART" id="SM00724">
    <property type="entry name" value="TLC"/>
    <property type="match status" value="1"/>
</dbReference>
<feature type="transmembrane region" description="Helical" evidence="6">
    <location>
        <begin position="72"/>
        <end position="91"/>
    </location>
</feature>